<dbReference type="Gene3D" id="3.10.180.10">
    <property type="entry name" value="2,3-Dihydroxybiphenyl 1,2-Dioxygenase, domain 1"/>
    <property type="match status" value="2"/>
</dbReference>
<dbReference type="CDD" id="cd07247">
    <property type="entry name" value="SgaA_N_like"/>
    <property type="match status" value="1"/>
</dbReference>
<evidence type="ECO:0000259" key="1">
    <source>
        <dbReference type="PROSITE" id="PS51819"/>
    </source>
</evidence>
<keyword evidence="3" id="KW-1185">Reference proteome</keyword>
<name>A0ABX2RVF2_9ACTN</name>
<comment type="caution">
    <text evidence="2">The sequence shown here is derived from an EMBL/GenBank/DDBJ whole genome shotgun (WGS) entry which is preliminary data.</text>
</comment>
<dbReference type="PANTHER" id="PTHR33993:SF14">
    <property type="entry name" value="GB|AAF24581.1"/>
    <property type="match status" value="1"/>
</dbReference>
<gene>
    <name evidence="2" type="ORF">FHR37_000191</name>
</gene>
<dbReference type="Pfam" id="PF00903">
    <property type="entry name" value="Glyoxalase"/>
    <property type="match status" value="2"/>
</dbReference>
<reference evidence="2 3" key="1">
    <citation type="submission" date="2020-07" db="EMBL/GenBank/DDBJ databases">
        <title>Sequencing the genomes of 1000 actinobacteria strains.</title>
        <authorList>
            <person name="Klenk H.-P."/>
        </authorList>
    </citation>
    <scope>NUCLEOTIDE SEQUENCE [LARGE SCALE GENOMIC DNA]</scope>
    <source>
        <strain evidence="2 3">DSM 45117</strain>
    </source>
</reference>
<dbReference type="SUPFAM" id="SSF54593">
    <property type="entry name" value="Glyoxalase/Bleomycin resistance protein/Dihydroxybiphenyl dioxygenase"/>
    <property type="match status" value="2"/>
</dbReference>
<dbReference type="PANTHER" id="PTHR33993">
    <property type="entry name" value="GLYOXALASE-RELATED"/>
    <property type="match status" value="1"/>
</dbReference>
<organism evidence="2 3">
    <name type="scientific">Actinopolymorpha cephalotaxi</name>
    <dbReference type="NCBI Taxonomy" id="504797"/>
    <lineage>
        <taxon>Bacteria</taxon>
        <taxon>Bacillati</taxon>
        <taxon>Actinomycetota</taxon>
        <taxon>Actinomycetes</taxon>
        <taxon>Propionibacteriales</taxon>
        <taxon>Actinopolymorphaceae</taxon>
        <taxon>Actinopolymorpha</taxon>
    </lineage>
</organism>
<accession>A0ABX2RVF2</accession>
<protein>
    <recommendedName>
        <fullName evidence="1">VOC domain-containing protein</fullName>
    </recommendedName>
</protein>
<feature type="domain" description="VOC" evidence="1">
    <location>
        <begin position="32"/>
        <end position="146"/>
    </location>
</feature>
<dbReference type="Proteomes" id="UP000533017">
    <property type="component" value="Unassembled WGS sequence"/>
</dbReference>
<dbReference type="PROSITE" id="PS51819">
    <property type="entry name" value="VOC"/>
    <property type="match status" value="1"/>
</dbReference>
<proteinExistence type="predicted"/>
<sequence>MRRWWWPHARAGHHGPAEGETVIKPSSFAVGSPCWVDATVPDLEVARRFYGSVFGWAFADQGRDYGHYTMCLLNDIPVAALMPPQPGDGAHPMWNVYLATPDVDAAARVAAQHDGKLIVQPVDVADSGRMAFVADPTGATFGMWHGRGHTGAGLWGDPGAVTWNELATPDGAVADAFYRAIFDYDAQAPADPGVTVWKAGGHDVCSRRETTEVEPQWITYFAVADTDQAVGKVRRQGGRVEREPWDSPHGRLACVADPAGISFRLAGPLSAA</sequence>
<dbReference type="InterPro" id="IPR037523">
    <property type="entry name" value="VOC_core"/>
</dbReference>
<dbReference type="RefSeq" id="WP_175542351.1">
    <property type="nucleotide sequence ID" value="NZ_FOOI01000002.1"/>
</dbReference>
<dbReference type="EMBL" id="JACBZA010000001">
    <property type="protein sequence ID" value="NYH81340.1"/>
    <property type="molecule type" value="Genomic_DNA"/>
</dbReference>
<dbReference type="InterPro" id="IPR052164">
    <property type="entry name" value="Anthracycline_SecMetBiosynth"/>
</dbReference>
<evidence type="ECO:0000313" key="2">
    <source>
        <dbReference type="EMBL" id="NYH81340.1"/>
    </source>
</evidence>
<dbReference type="InterPro" id="IPR004360">
    <property type="entry name" value="Glyas_Fos-R_dOase_dom"/>
</dbReference>
<evidence type="ECO:0000313" key="3">
    <source>
        <dbReference type="Proteomes" id="UP000533017"/>
    </source>
</evidence>
<dbReference type="InterPro" id="IPR029068">
    <property type="entry name" value="Glyas_Bleomycin-R_OHBP_Dase"/>
</dbReference>